<evidence type="ECO:0000256" key="5">
    <source>
        <dbReference type="PROSITE-ProRule" id="PRU00205"/>
    </source>
</evidence>
<protein>
    <submittedName>
        <fullName evidence="8">DUF887-domain-containing</fullName>
    </submittedName>
</protein>
<evidence type="ECO:0000256" key="4">
    <source>
        <dbReference type="ARBA" id="ARBA00023136"/>
    </source>
</evidence>
<keyword evidence="9" id="KW-1185">Reference proteome</keyword>
<keyword evidence="4 5" id="KW-0472">Membrane</keyword>
<evidence type="ECO:0000256" key="2">
    <source>
        <dbReference type="ARBA" id="ARBA00022692"/>
    </source>
</evidence>
<evidence type="ECO:0000313" key="9">
    <source>
        <dbReference type="Proteomes" id="UP000239899"/>
    </source>
</evidence>
<keyword evidence="3 6" id="KW-1133">Transmembrane helix</keyword>
<dbReference type="PROSITE" id="PS50922">
    <property type="entry name" value="TLC"/>
    <property type="match status" value="1"/>
</dbReference>
<evidence type="ECO:0000313" key="8">
    <source>
        <dbReference type="EMBL" id="PRW39382.1"/>
    </source>
</evidence>
<feature type="transmembrane region" description="Helical" evidence="6">
    <location>
        <begin position="140"/>
        <end position="163"/>
    </location>
</feature>
<sequence length="276" mass="30558">MLHSLLAAAQARLGLEDHPWLDDALERGAVFALAFLVVDVFFCRGPLRGPLLRLFSQGGQSKDGQRRFLSQLAAKVIGIMFLSAIMPLAFQALADPALAGGDRFTATTPISWRMVEIGSGYFLYDIVICLLKFGDNGFEFLLHAVVCCSVFTVATAMGVMHYYGAAFLMWELSTPLMYVRWLMLKAGLSNSSLMPVVNVAFMLVFFGCRNVWGPIMTLRFWRDSGLQLASAAPALPHTAIHIIRYMAISLNCLNTYWFSQMMRIALKGGKPKTKAV</sequence>
<dbReference type="AlphaFoldDB" id="A0A2P6TJJ3"/>
<evidence type="ECO:0000256" key="6">
    <source>
        <dbReference type="SAM" id="Phobius"/>
    </source>
</evidence>
<dbReference type="InterPro" id="IPR050846">
    <property type="entry name" value="TLCD"/>
</dbReference>
<dbReference type="PANTHER" id="PTHR13439">
    <property type="entry name" value="CT120 PROTEIN"/>
    <property type="match status" value="1"/>
</dbReference>
<accession>A0A2P6TJJ3</accession>
<proteinExistence type="predicted"/>
<dbReference type="GO" id="GO:0055088">
    <property type="term" value="P:lipid homeostasis"/>
    <property type="evidence" value="ECO:0007669"/>
    <property type="project" value="TreeGrafter"/>
</dbReference>
<feature type="transmembrane region" description="Helical" evidence="6">
    <location>
        <begin position="30"/>
        <end position="47"/>
    </location>
</feature>
<dbReference type="GO" id="GO:0005783">
    <property type="term" value="C:endoplasmic reticulum"/>
    <property type="evidence" value="ECO:0007669"/>
    <property type="project" value="TreeGrafter"/>
</dbReference>
<dbReference type="SMART" id="SM00724">
    <property type="entry name" value="TLC"/>
    <property type="match status" value="1"/>
</dbReference>
<dbReference type="InterPro" id="IPR006634">
    <property type="entry name" value="TLC-dom"/>
</dbReference>
<feature type="transmembrane region" description="Helical" evidence="6">
    <location>
        <begin position="68"/>
        <end position="90"/>
    </location>
</feature>
<evidence type="ECO:0000256" key="3">
    <source>
        <dbReference type="ARBA" id="ARBA00022989"/>
    </source>
</evidence>
<dbReference type="Pfam" id="PF03798">
    <property type="entry name" value="TRAM_LAG1_CLN8"/>
    <property type="match status" value="1"/>
</dbReference>
<dbReference type="EMBL" id="LHPG02000014">
    <property type="protein sequence ID" value="PRW39382.1"/>
    <property type="molecule type" value="Genomic_DNA"/>
</dbReference>
<organism evidence="8 9">
    <name type="scientific">Chlorella sorokiniana</name>
    <name type="common">Freshwater green alga</name>
    <dbReference type="NCBI Taxonomy" id="3076"/>
    <lineage>
        <taxon>Eukaryota</taxon>
        <taxon>Viridiplantae</taxon>
        <taxon>Chlorophyta</taxon>
        <taxon>core chlorophytes</taxon>
        <taxon>Trebouxiophyceae</taxon>
        <taxon>Chlorellales</taxon>
        <taxon>Chlorellaceae</taxon>
        <taxon>Chlorella clade</taxon>
        <taxon>Chlorella</taxon>
    </lineage>
</organism>
<gene>
    <name evidence="8" type="ORF">C2E21_6980</name>
</gene>
<evidence type="ECO:0000259" key="7">
    <source>
        <dbReference type="PROSITE" id="PS50922"/>
    </source>
</evidence>
<dbReference type="GO" id="GO:0016020">
    <property type="term" value="C:membrane"/>
    <property type="evidence" value="ECO:0007669"/>
    <property type="project" value="UniProtKB-SubCell"/>
</dbReference>
<evidence type="ECO:0000256" key="1">
    <source>
        <dbReference type="ARBA" id="ARBA00004141"/>
    </source>
</evidence>
<dbReference type="PANTHER" id="PTHR13439:SF0">
    <property type="entry name" value="TOPOISOMERASE I DAMAGE AFFECTED PROTEIN 4"/>
    <property type="match status" value="1"/>
</dbReference>
<dbReference type="Proteomes" id="UP000239899">
    <property type="component" value="Unassembled WGS sequence"/>
</dbReference>
<feature type="transmembrane region" description="Helical" evidence="6">
    <location>
        <begin position="110"/>
        <end position="133"/>
    </location>
</feature>
<dbReference type="OrthoDB" id="10266980at2759"/>
<comment type="caution">
    <text evidence="8">The sequence shown here is derived from an EMBL/GenBank/DDBJ whole genome shotgun (WGS) entry which is preliminary data.</text>
</comment>
<name>A0A2P6TJJ3_CHLSO</name>
<feature type="domain" description="TLC" evidence="7">
    <location>
        <begin position="59"/>
        <end position="270"/>
    </location>
</feature>
<feature type="transmembrane region" description="Helical" evidence="6">
    <location>
        <begin position="192"/>
        <end position="212"/>
    </location>
</feature>
<reference evidence="8 9" key="1">
    <citation type="journal article" date="2018" name="Plant J.">
        <title>Genome sequences of Chlorella sorokiniana UTEX 1602 and Micractinium conductrix SAG 241.80: implications to maltose excretion by a green alga.</title>
        <authorList>
            <person name="Arriola M.B."/>
            <person name="Velmurugan N."/>
            <person name="Zhang Y."/>
            <person name="Plunkett M.H."/>
            <person name="Hondzo H."/>
            <person name="Barney B.M."/>
        </authorList>
    </citation>
    <scope>NUCLEOTIDE SEQUENCE [LARGE SCALE GENOMIC DNA]</scope>
    <source>
        <strain evidence="9">UTEX 1602</strain>
    </source>
</reference>
<comment type="subcellular location">
    <subcellularLocation>
        <location evidence="1">Membrane</location>
        <topology evidence="1">Multi-pass membrane protein</topology>
    </subcellularLocation>
</comment>
<keyword evidence="2 5" id="KW-0812">Transmembrane</keyword>